<evidence type="ECO:0000256" key="7">
    <source>
        <dbReference type="ARBA" id="ARBA00023065"/>
    </source>
</evidence>
<dbReference type="InterPro" id="IPR036942">
    <property type="entry name" value="Beta-barrel_TonB_sf"/>
</dbReference>
<dbReference type="Pfam" id="PF00593">
    <property type="entry name" value="TonB_dep_Rec_b-barrel"/>
    <property type="match status" value="1"/>
</dbReference>
<proteinExistence type="inferred from homology"/>
<dbReference type="InterPro" id="IPR037066">
    <property type="entry name" value="Plug_dom_sf"/>
</dbReference>
<dbReference type="InterPro" id="IPR000531">
    <property type="entry name" value="Beta-barrel_TonB"/>
</dbReference>
<dbReference type="RefSeq" id="WP_332920793.1">
    <property type="nucleotide sequence ID" value="NZ_AP025292.1"/>
</dbReference>
<evidence type="ECO:0000259" key="14">
    <source>
        <dbReference type="Pfam" id="PF00593"/>
    </source>
</evidence>
<feature type="domain" description="TonB-dependent receptor-like beta-barrel" evidence="14">
    <location>
        <begin position="445"/>
        <end position="861"/>
    </location>
</feature>
<keyword evidence="4" id="KW-0410">Iron transport</keyword>
<keyword evidence="10 11" id="KW-0998">Cell outer membrane</keyword>
<organism evidence="16 17">
    <name type="scientific">Persicobacter psychrovividus</name>
    <dbReference type="NCBI Taxonomy" id="387638"/>
    <lineage>
        <taxon>Bacteria</taxon>
        <taxon>Pseudomonadati</taxon>
        <taxon>Bacteroidota</taxon>
        <taxon>Cytophagia</taxon>
        <taxon>Cytophagales</taxon>
        <taxon>Persicobacteraceae</taxon>
        <taxon>Persicobacter</taxon>
    </lineage>
</organism>
<evidence type="ECO:0000256" key="4">
    <source>
        <dbReference type="ARBA" id="ARBA00022496"/>
    </source>
</evidence>
<dbReference type="InterPro" id="IPR012910">
    <property type="entry name" value="Plug_dom"/>
</dbReference>
<dbReference type="PROSITE" id="PS52016">
    <property type="entry name" value="TONB_DEPENDENT_REC_3"/>
    <property type="match status" value="1"/>
</dbReference>
<dbReference type="Gene3D" id="2.170.130.10">
    <property type="entry name" value="TonB-dependent receptor, plug domain"/>
    <property type="match status" value="1"/>
</dbReference>
<dbReference type="SUPFAM" id="SSF56935">
    <property type="entry name" value="Porins"/>
    <property type="match status" value="1"/>
</dbReference>
<feature type="chain" id="PRO_5046253935" evidence="13">
    <location>
        <begin position="21"/>
        <end position="1060"/>
    </location>
</feature>
<evidence type="ECO:0000313" key="17">
    <source>
        <dbReference type="Proteomes" id="UP001354989"/>
    </source>
</evidence>
<dbReference type="InterPro" id="IPR039426">
    <property type="entry name" value="TonB-dep_rcpt-like"/>
</dbReference>
<dbReference type="NCBIfam" id="TIGR04056">
    <property type="entry name" value="OMP_RagA_SusC"/>
    <property type="match status" value="1"/>
</dbReference>
<dbReference type="Proteomes" id="UP001354989">
    <property type="component" value="Chromosome"/>
</dbReference>
<keyword evidence="9 11" id="KW-0472">Membrane</keyword>
<dbReference type="NCBIfam" id="TIGR04057">
    <property type="entry name" value="SusC_RagA_signa"/>
    <property type="match status" value="1"/>
</dbReference>
<dbReference type="InterPro" id="IPR008969">
    <property type="entry name" value="CarboxyPept-like_regulatory"/>
</dbReference>
<gene>
    <name evidence="16" type="ORF">PEPS_05450</name>
</gene>
<sequence length="1060" mass="116035">MKRALLMAFALLLTVSTVFAQGRVVTGTVTAEENGDPVPGVNVLIKGQGTGTVTDIDGKYSINVDQPKAVLVFTFIGLATEEIVVGSQSTINMTMTADIKQLTEVVVTALGITREKASLGYAVQEVGSKDLTAGQSVNAMAGLSGKVAGVQISGGTGNMGGSQRVLIRGANSVTGNNQPLYVIDGVPIDNSDFNSTNAARGAGGYDYGGMANDINPEDIESMNVLKGPSAAALYGSRAANGVIMITTKKGTRKQGIGVSVNSSVTFEKVNRIQKLQRSYGGGLGDFTEQDGNLIPLYRMDESWGPKYDGQMNVVHWDGIDDANGYKVIETREWKAPDNDVVDFFETGVALSNSVALNGANDKGRFRLSYTNLTSNGYMPNSELKKNSFNFSGDYKLHKRLTANSNVSFVRTEALGRPGTGYDGGNVMQQFGQWGQRQLDMKRLSNYKNADGSQRTWNRIAFDNPNPQYSDNPYWTRYENYQNDERDRLFGNFGLNYEVIDGLNVSGKVYYDGYTFRAYERTAVGSQAQSYFGETVRVRSEMNFEGMANYTKQINDDFNLSAMLGVNKRVENYRRNTMETSGGLVLPGLYSVDNSVDAPVVSAFSSNKIVTSVFGNVSLGYKSMLYLDATARNDWSSTLPEANNSYFYPSVTGSFVVSELPSIQDISGINFLKARVGWAKVGNDTDPYQLREVYTNIDNSGPDYSIPNTYLEPNLKPESTYSWEVGLEGSFLDNRLTFDVTYYDMKTVDQIVSAAVSGSTGYYYQKMNAGEMTNKGIEFVLGGDIVRSDNGFNWNASVNFARNRNKLVKLDDEEKLKNYRIANAPFLVSVNAKVGEAYGAIMGTDFIYDDQGRKVVDATGRYLQTREAQVLGTVMPDFNLGFRNAFSYKGFDASVLIDVQQGGSYWSTSNMWGMYSGMIEATTVNGMREDGLVLPNTVTGTVTYDEEGNYTVTDVKENETNISAYRYGTDHYSRADAQNIFDASYMKLREVTIGYSLPKSLIGPFQKVRVGAFGRNLAIWGLDNENFDPETAVTSSGNIQGIEGGALPSTATFGFNVSANF</sequence>
<evidence type="ECO:0000256" key="2">
    <source>
        <dbReference type="ARBA" id="ARBA00022448"/>
    </source>
</evidence>
<evidence type="ECO:0000259" key="15">
    <source>
        <dbReference type="Pfam" id="PF07715"/>
    </source>
</evidence>
<keyword evidence="5 11" id="KW-0812">Transmembrane</keyword>
<dbReference type="SUPFAM" id="SSF49464">
    <property type="entry name" value="Carboxypeptidase regulatory domain-like"/>
    <property type="match status" value="1"/>
</dbReference>
<evidence type="ECO:0000256" key="8">
    <source>
        <dbReference type="ARBA" id="ARBA00023077"/>
    </source>
</evidence>
<feature type="signal peptide" evidence="13">
    <location>
        <begin position="1"/>
        <end position="20"/>
    </location>
</feature>
<comment type="similarity">
    <text evidence="11 12">Belongs to the TonB-dependent receptor family.</text>
</comment>
<dbReference type="InterPro" id="IPR023997">
    <property type="entry name" value="TonB-dep_OMP_SusC/RagA_CS"/>
</dbReference>
<evidence type="ECO:0000256" key="6">
    <source>
        <dbReference type="ARBA" id="ARBA00023004"/>
    </source>
</evidence>
<reference evidence="16 17" key="1">
    <citation type="submission" date="2021-12" db="EMBL/GenBank/DDBJ databases">
        <title>Genome sequencing of bacteria with rrn-lacking chromosome and rrn-plasmid.</title>
        <authorList>
            <person name="Anda M."/>
            <person name="Iwasaki W."/>
        </authorList>
    </citation>
    <scope>NUCLEOTIDE SEQUENCE [LARGE SCALE GENOMIC DNA]</scope>
    <source>
        <strain evidence="16 17">NBRC 101262</strain>
    </source>
</reference>
<dbReference type="Gene3D" id="2.40.170.20">
    <property type="entry name" value="TonB-dependent receptor, beta-barrel domain"/>
    <property type="match status" value="1"/>
</dbReference>
<evidence type="ECO:0000256" key="1">
    <source>
        <dbReference type="ARBA" id="ARBA00004571"/>
    </source>
</evidence>
<feature type="domain" description="TonB-dependent receptor plug" evidence="15">
    <location>
        <begin position="118"/>
        <end position="242"/>
    </location>
</feature>
<dbReference type="Gene3D" id="2.60.40.1120">
    <property type="entry name" value="Carboxypeptidase-like, regulatory domain"/>
    <property type="match status" value="1"/>
</dbReference>
<keyword evidence="13" id="KW-0732">Signal</keyword>
<dbReference type="Pfam" id="PF07715">
    <property type="entry name" value="Plug"/>
    <property type="match status" value="1"/>
</dbReference>
<keyword evidence="3 11" id="KW-1134">Transmembrane beta strand</keyword>
<name>A0ABM7VBG4_9BACT</name>
<evidence type="ECO:0000256" key="13">
    <source>
        <dbReference type="SAM" id="SignalP"/>
    </source>
</evidence>
<dbReference type="PANTHER" id="PTHR32552:SF81">
    <property type="entry name" value="TONB-DEPENDENT OUTER MEMBRANE RECEPTOR"/>
    <property type="match status" value="1"/>
</dbReference>
<dbReference type="Pfam" id="PF13715">
    <property type="entry name" value="CarbopepD_reg_2"/>
    <property type="match status" value="1"/>
</dbReference>
<keyword evidence="7" id="KW-0406">Ion transport</keyword>
<keyword evidence="2 11" id="KW-0813">Transport</keyword>
<evidence type="ECO:0000256" key="3">
    <source>
        <dbReference type="ARBA" id="ARBA00022452"/>
    </source>
</evidence>
<keyword evidence="17" id="KW-1185">Reference proteome</keyword>
<accession>A0ABM7VBG4</accession>
<protein>
    <submittedName>
        <fullName evidence="16">SusC/RagA family TonB-linked outer membrane protein</fullName>
    </submittedName>
</protein>
<evidence type="ECO:0000256" key="10">
    <source>
        <dbReference type="ARBA" id="ARBA00023237"/>
    </source>
</evidence>
<keyword evidence="8 12" id="KW-0798">TonB box</keyword>
<dbReference type="EMBL" id="AP025292">
    <property type="protein sequence ID" value="BDC98264.1"/>
    <property type="molecule type" value="Genomic_DNA"/>
</dbReference>
<evidence type="ECO:0000313" key="16">
    <source>
        <dbReference type="EMBL" id="BDC98264.1"/>
    </source>
</evidence>
<evidence type="ECO:0000256" key="12">
    <source>
        <dbReference type="RuleBase" id="RU003357"/>
    </source>
</evidence>
<comment type="subcellular location">
    <subcellularLocation>
        <location evidence="1 11">Cell outer membrane</location>
        <topology evidence="1 11">Multi-pass membrane protein</topology>
    </subcellularLocation>
</comment>
<evidence type="ECO:0000256" key="5">
    <source>
        <dbReference type="ARBA" id="ARBA00022692"/>
    </source>
</evidence>
<keyword evidence="6" id="KW-0408">Iron</keyword>
<evidence type="ECO:0000256" key="11">
    <source>
        <dbReference type="PROSITE-ProRule" id="PRU01360"/>
    </source>
</evidence>
<evidence type="ECO:0000256" key="9">
    <source>
        <dbReference type="ARBA" id="ARBA00023136"/>
    </source>
</evidence>
<dbReference type="PANTHER" id="PTHR32552">
    <property type="entry name" value="FERRICHROME IRON RECEPTOR-RELATED"/>
    <property type="match status" value="1"/>
</dbReference>
<dbReference type="InterPro" id="IPR023996">
    <property type="entry name" value="TonB-dep_OMP_SusC/RagA"/>
</dbReference>